<protein>
    <submittedName>
        <fullName evidence="4">TetR-type transcriptional regulator</fullName>
    </submittedName>
</protein>
<dbReference type="InterPro" id="IPR036271">
    <property type="entry name" value="Tet_transcr_reg_TetR-rel_C_sf"/>
</dbReference>
<dbReference type="PANTHER" id="PTHR30055">
    <property type="entry name" value="HTH-TYPE TRANSCRIPTIONAL REGULATOR RUTR"/>
    <property type="match status" value="1"/>
</dbReference>
<dbReference type="InterPro" id="IPR050109">
    <property type="entry name" value="HTH-type_TetR-like_transc_reg"/>
</dbReference>
<dbReference type="AlphaFoldDB" id="A0A087EK02"/>
<dbReference type="GO" id="GO:0003700">
    <property type="term" value="F:DNA-binding transcription factor activity"/>
    <property type="evidence" value="ECO:0007669"/>
    <property type="project" value="TreeGrafter"/>
</dbReference>
<dbReference type="Gene3D" id="1.10.357.10">
    <property type="entry name" value="Tetracycline Repressor, domain 2"/>
    <property type="match status" value="1"/>
</dbReference>
<evidence type="ECO:0000313" key="4">
    <source>
        <dbReference type="EMBL" id="KFJ08103.1"/>
    </source>
</evidence>
<dbReference type="Pfam" id="PF00440">
    <property type="entry name" value="TetR_N"/>
    <property type="match status" value="1"/>
</dbReference>
<dbReference type="InterPro" id="IPR009057">
    <property type="entry name" value="Homeodomain-like_sf"/>
</dbReference>
<evidence type="ECO:0000256" key="3">
    <source>
        <dbReference type="ARBA" id="ARBA00023163"/>
    </source>
</evidence>
<dbReference type="eggNOG" id="COG1309">
    <property type="taxonomic scope" value="Bacteria"/>
</dbReference>
<keyword evidence="3" id="KW-0804">Transcription</keyword>
<dbReference type="STRING" id="356829.BITS_0424"/>
<keyword evidence="2" id="KW-0238">DNA-binding</keyword>
<dbReference type="SUPFAM" id="SSF46689">
    <property type="entry name" value="Homeodomain-like"/>
    <property type="match status" value="1"/>
</dbReference>
<dbReference type="PANTHER" id="PTHR30055:SF234">
    <property type="entry name" value="HTH-TYPE TRANSCRIPTIONAL REGULATOR BETI"/>
    <property type="match status" value="1"/>
</dbReference>
<dbReference type="Proteomes" id="UP000029080">
    <property type="component" value="Unassembled WGS sequence"/>
</dbReference>
<comment type="caution">
    <text evidence="4">The sequence shown here is derived from an EMBL/GenBank/DDBJ whole genome shotgun (WGS) entry which is preliminary data.</text>
</comment>
<gene>
    <name evidence="4" type="ORF">BITS_0424</name>
</gene>
<accession>A0A087EK02</accession>
<name>A0A087EK02_9BIFI</name>
<sequence length="205" mass="23066">MATGRAYAGTFQDDPHGELDRKAQIMRSAVECFGNLGYYGTSLQRIANQVGLTKPGLLHYIGSKEGLLNMVLTEMYDMETDRIVSDQSKAGPLRIPSVMRAIVAVNAQRPQLVHMFSTLSAEALSPEHPAHEYFRNREREGVDAMMNIAWLVPDGIDLKTTIITAWSAMDGIQLRWLRSPGQDLNAMWADCENTLFPLPVWEHYR</sequence>
<evidence type="ECO:0000256" key="2">
    <source>
        <dbReference type="ARBA" id="ARBA00023125"/>
    </source>
</evidence>
<evidence type="ECO:0000256" key="1">
    <source>
        <dbReference type="ARBA" id="ARBA00023015"/>
    </source>
</evidence>
<organism evidence="4 5">
    <name type="scientific">Bifidobacterium tsurumiense</name>
    <dbReference type="NCBI Taxonomy" id="356829"/>
    <lineage>
        <taxon>Bacteria</taxon>
        <taxon>Bacillati</taxon>
        <taxon>Actinomycetota</taxon>
        <taxon>Actinomycetes</taxon>
        <taxon>Bifidobacteriales</taxon>
        <taxon>Bifidobacteriaceae</taxon>
        <taxon>Bifidobacterium</taxon>
    </lineage>
</organism>
<dbReference type="PRINTS" id="PR00455">
    <property type="entry name" value="HTHTETR"/>
</dbReference>
<dbReference type="OrthoDB" id="7505659at2"/>
<dbReference type="InterPro" id="IPR001647">
    <property type="entry name" value="HTH_TetR"/>
</dbReference>
<reference evidence="4 5" key="1">
    <citation type="submission" date="2014-03" db="EMBL/GenBank/DDBJ databases">
        <title>Genomics of Bifidobacteria.</title>
        <authorList>
            <person name="Ventura M."/>
            <person name="Milani C."/>
            <person name="Lugli G.A."/>
        </authorList>
    </citation>
    <scope>NUCLEOTIDE SEQUENCE [LARGE SCALE GENOMIC DNA]</scope>
    <source>
        <strain evidence="4 5">JCM 13495</strain>
    </source>
</reference>
<dbReference type="EMBL" id="JGZU01000003">
    <property type="protein sequence ID" value="KFJ08103.1"/>
    <property type="molecule type" value="Genomic_DNA"/>
</dbReference>
<dbReference type="PROSITE" id="PS50977">
    <property type="entry name" value="HTH_TETR_2"/>
    <property type="match status" value="1"/>
</dbReference>
<evidence type="ECO:0000313" key="5">
    <source>
        <dbReference type="Proteomes" id="UP000029080"/>
    </source>
</evidence>
<dbReference type="RefSeq" id="WP_044259211.1">
    <property type="nucleotide sequence ID" value="NZ_JAXEUP010000043.1"/>
</dbReference>
<keyword evidence="1" id="KW-0805">Transcription regulation</keyword>
<proteinExistence type="predicted"/>
<dbReference type="SUPFAM" id="SSF48498">
    <property type="entry name" value="Tetracyclin repressor-like, C-terminal domain"/>
    <property type="match status" value="1"/>
</dbReference>
<keyword evidence="5" id="KW-1185">Reference proteome</keyword>
<dbReference type="GO" id="GO:0000976">
    <property type="term" value="F:transcription cis-regulatory region binding"/>
    <property type="evidence" value="ECO:0007669"/>
    <property type="project" value="TreeGrafter"/>
</dbReference>